<organism evidence="2 3">
    <name type="scientific">Nonomuraea coxensis DSM 45129</name>
    <dbReference type="NCBI Taxonomy" id="1122611"/>
    <lineage>
        <taxon>Bacteria</taxon>
        <taxon>Bacillati</taxon>
        <taxon>Actinomycetota</taxon>
        <taxon>Actinomycetes</taxon>
        <taxon>Streptosporangiales</taxon>
        <taxon>Streptosporangiaceae</taxon>
        <taxon>Nonomuraea</taxon>
    </lineage>
</organism>
<name>A0ABX8TUB4_9ACTN</name>
<protein>
    <recommendedName>
        <fullName evidence="1">DUF234 domain-containing protein</fullName>
    </recommendedName>
</protein>
<proteinExistence type="predicted"/>
<dbReference type="EMBL" id="CP068985">
    <property type="protein sequence ID" value="QYC39080.1"/>
    <property type="molecule type" value="Genomic_DNA"/>
</dbReference>
<sequence length="141" mass="15434">MEEIERGRGDLTLRRIRENWTSWRGRAVEPLVREALARLLPDANLPAAPVIGGYWTRTNDVEIDIVGADRGPIAKELLFVGSVKWLENSPFDRHDLAALHRHRAALTSDPVPVVAASRSGTDCTGLDAAYGPAELLAAWSA</sequence>
<dbReference type="Proteomes" id="UP000824681">
    <property type="component" value="Chromosome"/>
</dbReference>
<dbReference type="RefSeq" id="WP_020544447.1">
    <property type="nucleotide sequence ID" value="NZ_CP068985.1"/>
</dbReference>
<feature type="domain" description="DUF234" evidence="1">
    <location>
        <begin position="1"/>
        <end position="87"/>
    </location>
</feature>
<gene>
    <name evidence="2" type="ORF">Nocox_07275</name>
</gene>
<dbReference type="Pfam" id="PF03008">
    <property type="entry name" value="DUF234"/>
    <property type="match status" value="1"/>
</dbReference>
<evidence type="ECO:0000313" key="2">
    <source>
        <dbReference type="EMBL" id="QYC39080.1"/>
    </source>
</evidence>
<reference evidence="2 3" key="1">
    <citation type="journal article" date="2021" name="ACS Chem. Biol.">
        <title>Genomic-Led Discovery of a Novel Glycopeptide Antibiotic by Nonomuraea coxensis DSM 45129.</title>
        <authorList>
            <person name="Yushchuk O."/>
            <person name="Vior N.M."/>
            <person name="Andreo-Vidal A."/>
            <person name="Berini F."/>
            <person name="Ruckert C."/>
            <person name="Busche T."/>
            <person name="Binda E."/>
            <person name="Kalinowski J."/>
            <person name="Truman A.W."/>
            <person name="Marinelli F."/>
        </authorList>
    </citation>
    <scope>NUCLEOTIDE SEQUENCE [LARGE SCALE GENOMIC DNA]</scope>
    <source>
        <strain evidence="2 3">DSM 45129</strain>
    </source>
</reference>
<evidence type="ECO:0000259" key="1">
    <source>
        <dbReference type="Pfam" id="PF03008"/>
    </source>
</evidence>
<keyword evidence="3" id="KW-1185">Reference proteome</keyword>
<accession>A0ABX8TUB4</accession>
<evidence type="ECO:0000313" key="3">
    <source>
        <dbReference type="Proteomes" id="UP000824681"/>
    </source>
</evidence>
<dbReference type="InterPro" id="IPR004256">
    <property type="entry name" value="DUF234"/>
</dbReference>